<protein>
    <submittedName>
        <fullName evidence="2">Transposase</fullName>
    </submittedName>
</protein>
<dbReference type="PANTHER" id="PTHR36966">
    <property type="entry name" value="REP-ASSOCIATED TYROSINE TRANSPOSASE"/>
    <property type="match status" value="1"/>
</dbReference>
<dbReference type="NCBIfam" id="NF047646">
    <property type="entry name" value="REP_Tyr_transpos"/>
    <property type="match status" value="1"/>
</dbReference>
<sequence length="183" mass="22287">MPNYRRILMPGGTYFFTVVTYNRRPMLIDEMAREVLREAISLVRNNQPFKIDAFCLLPDHIHTIWTLPEGDFNYSQRWRAIKGNFSRRYREQVEGFLVSNRSRLTRRELAFWQRRFWEHHIRDECDFIRHCDYIHFNPVKHGLVDCVLDWPWSSFHRYVRQGVYPMDWGRPDQVEMDMGTVAE</sequence>
<dbReference type="InterPro" id="IPR002686">
    <property type="entry name" value="Transposase_17"/>
</dbReference>
<reference evidence="2" key="1">
    <citation type="journal article" date="2021" name="Proc. Natl. Acad. Sci. U.S.A.">
        <title>Global biogeography of chemosynthetic symbionts reveals both localized and globally distributed symbiont groups. .</title>
        <authorList>
            <person name="Osvatic J.T."/>
            <person name="Wilkins L.G.E."/>
            <person name="Leibrecht L."/>
            <person name="Leray M."/>
            <person name="Zauner S."/>
            <person name="Polzin J."/>
            <person name="Camacho Y."/>
            <person name="Gros O."/>
            <person name="van Gils J.A."/>
            <person name="Eisen J.A."/>
            <person name="Petersen J.M."/>
            <person name="Yuen B."/>
        </authorList>
    </citation>
    <scope>NUCLEOTIDE SEQUENCE</scope>
    <source>
        <strain evidence="2">MAGclacostrist055</strain>
    </source>
</reference>
<proteinExistence type="predicted"/>
<dbReference type="SUPFAM" id="SSF143422">
    <property type="entry name" value="Transposase IS200-like"/>
    <property type="match status" value="1"/>
</dbReference>
<dbReference type="GO" id="GO:0043565">
    <property type="term" value="F:sequence-specific DNA binding"/>
    <property type="evidence" value="ECO:0007669"/>
    <property type="project" value="TreeGrafter"/>
</dbReference>
<dbReference type="PANTHER" id="PTHR36966:SF1">
    <property type="entry name" value="REP-ASSOCIATED TYROSINE TRANSPOSASE"/>
    <property type="match status" value="1"/>
</dbReference>
<comment type="caution">
    <text evidence="2">The sequence shown here is derived from an EMBL/GenBank/DDBJ whole genome shotgun (WGS) entry which is preliminary data.</text>
</comment>
<organism evidence="2 3">
    <name type="scientific">Candidatus Thiodiazotropha taylori</name>
    <dbReference type="NCBI Taxonomy" id="2792791"/>
    <lineage>
        <taxon>Bacteria</taxon>
        <taxon>Pseudomonadati</taxon>
        <taxon>Pseudomonadota</taxon>
        <taxon>Gammaproteobacteria</taxon>
        <taxon>Chromatiales</taxon>
        <taxon>Sedimenticolaceae</taxon>
        <taxon>Candidatus Thiodiazotropha</taxon>
    </lineage>
</organism>
<dbReference type="Proteomes" id="UP000886674">
    <property type="component" value="Unassembled WGS sequence"/>
</dbReference>
<evidence type="ECO:0000259" key="1">
    <source>
        <dbReference type="SMART" id="SM01321"/>
    </source>
</evidence>
<dbReference type="GO" id="GO:0006313">
    <property type="term" value="P:DNA transposition"/>
    <property type="evidence" value="ECO:0007669"/>
    <property type="project" value="InterPro"/>
</dbReference>
<evidence type="ECO:0000313" key="3">
    <source>
        <dbReference type="Proteomes" id="UP000886674"/>
    </source>
</evidence>
<name>A0A9E4TT75_9GAMM</name>
<dbReference type="Pfam" id="PF01797">
    <property type="entry name" value="Y1_Tnp"/>
    <property type="match status" value="1"/>
</dbReference>
<feature type="domain" description="Transposase IS200-like" evidence="1">
    <location>
        <begin position="9"/>
        <end position="137"/>
    </location>
</feature>
<dbReference type="GO" id="GO:0004803">
    <property type="term" value="F:transposase activity"/>
    <property type="evidence" value="ECO:0007669"/>
    <property type="project" value="InterPro"/>
</dbReference>
<dbReference type="SMART" id="SM01321">
    <property type="entry name" value="Y1_Tnp"/>
    <property type="match status" value="1"/>
</dbReference>
<gene>
    <name evidence="2" type="ORF">JAY77_05780</name>
</gene>
<accession>A0A9E4TT75</accession>
<dbReference type="AlphaFoldDB" id="A0A9E4TT75"/>
<evidence type="ECO:0000313" key="2">
    <source>
        <dbReference type="EMBL" id="MCG7977638.1"/>
    </source>
</evidence>
<dbReference type="EMBL" id="JAEPCR010000022">
    <property type="protein sequence ID" value="MCG7977638.1"/>
    <property type="molecule type" value="Genomic_DNA"/>
</dbReference>
<dbReference type="InterPro" id="IPR052715">
    <property type="entry name" value="RAYT_transposase"/>
</dbReference>
<dbReference type="InterPro" id="IPR036515">
    <property type="entry name" value="Transposase_17_sf"/>
</dbReference>
<dbReference type="Gene3D" id="3.30.70.1290">
    <property type="entry name" value="Transposase IS200-like"/>
    <property type="match status" value="1"/>
</dbReference>